<organism evidence="1">
    <name type="scientific">Siphoviridae sp. ctmpG14</name>
    <dbReference type="NCBI Taxonomy" id="2825654"/>
    <lineage>
        <taxon>Viruses</taxon>
        <taxon>Duplodnaviria</taxon>
        <taxon>Heunggongvirae</taxon>
        <taxon>Uroviricota</taxon>
        <taxon>Caudoviricetes</taxon>
    </lineage>
</organism>
<dbReference type="EMBL" id="BK015384">
    <property type="protein sequence ID" value="DAE04192.1"/>
    <property type="molecule type" value="Genomic_DNA"/>
</dbReference>
<evidence type="ECO:0000313" key="1">
    <source>
        <dbReference type="EMBL" id="DAE04192.1"/>
    </source>
</evidence>
<accession>A0A8S5PBY6</accession>
<name>A0A8S5PBY6_9CAUD</name>
<reference evidence="1" key="1">
    <citation type="journal article" date="2021" name="Proc. Natl. Acad. Sci. U.S.A.">
        <title>A Catalog of Tens of Thousands of Viruses from Human Metagenomes Reveals Hidden Associations with Chronic Diseases.</title>
        <authorList>
            <person name="Tisza M.J."/>
            <person name="Buck C.B."/>
        </authorList>
    </citation>
    <scope>NUCLEOTIDE SEQUENCE</scope>
    <source>
        <strain evidence="1">CtmpG14</strain>
    </source>
</reference>
<protein>
    <submittedName>
        <fullName evidence="1">Uncharacterized protein</fullName>
    </submittedName>
</protein>
<proteinExistence type="predicted"/>
<sequence length="90" mass="10344">MKQNPQAQRNSSYWHTYSHSGTQRDAFHQVLLNLVLTIKKICDLGIEGRNCTAFTQVMNLKTLKKSSISNKRPLSELLISYYFSVTLLSH</sequence>